<dbReference type="OrthoDB" id="4793644at2"/>
<protein>
    <submittedName>
        <fullName evidence="3">DUF4307 domain-containing protein</fullName>
    </submittedName>
</protein>
<gene>
    <name evidence="3" type="ORF">FCK90_05460</name>
</gene>
<dbReference type="InterPro" id="IPR025443">
    <property type="entry name" value="DUF4307"/>
</dbReference>
<feature type="compositionally biased region" description="Low complexity" evidence="1">
    <location>
        <begin position="1"/>
        <end position="23"/>
    </location>
</feature>
<dbReference type="RefSeq" id="WP_158033293.1">
    <property type="nucleotide sequence ID" value="NZ_ML708614.1"/>
</dbReference>
<comment type="caution">
    <text evidence="3">The sequence shown here is derived from an EMBL/GenBank/DDBJ whole genome shotgun (WGS) entry which is preliminary data.</text>
</comment>
<reference evidence="3 4" key="1">
    <citation type="submission" date="2019-05" db="EMBL/GenBank/DDBJ databases">
        <title>Kocuria coralli sp. nov., a novel actinobacterium isolated from coral reef seawater.</title>
        <authorList>
            <person name="Li J."/>
        </authorList>
    </citation>
    <scope>NUCLEOTIDE SEQUENCE [LARGE SCALE GENOMIC DNA]</scope>
    <source>
        <strain evidence="3 4">SCSIO 13007</strain>
    </source>
</reference>
<evidence type="ECO:0000313" key="4">
    <source>
        <dbReference type="Proteomes" id="UP000325957"/>
    </source>
</evidence>
<proteinExistence type="predicted"/>
<keyword evidence="2" id="KW-1133">Transmembrane helix</keyword>
<feature type="region of interest" description="Disordered" evidence="1">
    <location>
        <begin position="1"/>
        <end position="26"/>
    </location>
</feature>
<dbReference type="AlphaFoldDB" id="A0A5J5KYL7"/>
<accession>A0A5J5KYL7</accession>
<dbReference type="Proteomes" id="UP000325957">
    <property type="component" value="Unassembled WGS sequence"/>
</dbReference>
<feature type="transmembrane region" description="Helical" evidence="2">
    <location>
        <begin position="51"/>
        <end position="71"/>
    </location>
</feature>
<organism evidence="3 4">
    <name type="scientific">Kocuria coralli</name>
    <dbReference type="NCBI Taxonomy" id="1461025"/>
    <lineage>
        <taxon>Bacteria</taxon>
        <taxon>Bacillati</taxon>
        <taxon>Actinomycetota</taxon>
        <taxon>Actinomycetes</taxon>
        <taxon>Micrococcales</taxon>
        <taxon>Micrococcaceae</taxon>
        <taxon>Kocuria</taxon>
    </lineage>
</organism>
<evidence type="ECO:0000256" key="1">
    <source>
        <dbReference type="SAM" id="MobiDB-lite"/>
    </source>
</evidence>
<evidence type="ECO:0000256" key="2">
    <source>
        <dbReference type="SAM" id="Phobius"/>
    </source>
</evidence>
<keyword evidence="2" id="KW-0812">Transmembrane</keyword>
<sequence>MPDVDSSSPQHPAASSSSASAVPPRHEAEAAARLRQRYSRRPARSFSRRQLTVGAVVVAVLVCAFVIWLVVTEAARPTTKDVGFELISSSRITADFEVTKDPDDVVRCGVEALNENYAVVGYAETTIAEVAPERVVGRTSAHRVEIRTTNQANSAQVVKCWVVD</sequence>
<keyword evidence="4" id="KW-1185">Reference proteome</keyword>
<dbReference type="EMBL" id="SZWF01000005">
    <property type="protein sequence ID" value="KAA9394622.1"/>
    <property type="molecule type" value="Genomic_DNA"/>
</dbReference>
<dbReference type="Pfam" id="PF14155">
    <property type="entry name" value="DUF4307"/>
    <property type="match status" value="1"/>
</dbReference>
<keyword evidence="2" id="KW-0472">Membrane</keyword>
<name>A0A5J5KYL7_9MICC</name>
<evidence type="ECO:0000313" key="3">
    <source>
        <dbReference type="EMBL" id="KAA9394622.1"/>
    </source>
</evidence>